<dbReference type="Gene3D" id="3.20.20.140">
    <property type="entry name" value="Metal-dependent hydrolases"/>
    <property type="match status" value="2"/>
</dbReference>
<reference evidence="2" key="1">
    <citation type="submission" date="2020-02" db="EMBL/GenBank/DDBJ databases">
        <authorList>
            <person name="Meier V. D."/>
        </authorList>
    </citation>
    <scope>NUCLEOTIDE SEQUENCE</scope>
    <source>
        <strain evidence="2">AVDCRST_MAG23</strain>
    </source>
</reference>
<evidence type="ECO:0000259" key="1">
    <source>
        <dbReference type="Pfam" id="PF07969"/>
    </source>
</evidence>
<proteinExistence type="predicted"/>
<dbReference type="SUPFAM" id="SSF51338">
    <property type="entry name" value="Composite domain of metallo-dependent hydrolases"/>
    <property type="match status" value="1"/>
</dbReference>
<sequence length="382" mass="41949">MHELGRNNVDPTPEQLGRMRALVRQAMDEGAMGVGSSLVYVPAAYAGTDELVALASEAGRCGGMYISHIRSESSRLIEAIDELIDISRRSGARAEVYHLKATGQSNWPKMRAAIARIERARAAGLQITADMYLYTASATGLDSKLPVWIREGGHAAMMERLKQPRLRARAAAEMRARRRGWSIMQVTGFKNPALDIFAGKRLSEIARMRGTSPETAALELILEDDSPVGTIFHLMSEDNVRQGVVQPWMSFGSDAAAVSAEPPYTDSPTHPRAYGNFARLLGRYVREEKLLSLAEAVRKLTSLPAANLRIADRGQLKSGFFADIAIFDPKTIADRATFEDSHQYAVGMRHVLVNGVPVLRNGEHTGDKPGRVVRGPGWQRCK</sequence>
<dbReference type="GO" id="GO:0047420">
    <property type="term" value="F:N-acyl-D-amino-acid deacylase activity"/>
    <property type="evidence" value="ECO:0007669"/>
    <property type="project" value="UniProtKB-EC"/>
</dbReference>
<feature type="domain" description="Amidohydrolase 3" evidence="1">
    <location>
        <begin position="266"/>
        <end position="358"/>
    </location>
</feature>
<accession>A0A6J4U1U5</accession>
<dbReference type="EMBL" id="CADCWD010000061">
    <property type="protein sequence ID" value="CAA9538617.1"/>
    <property type="molecule type" value="Genomic_DNA"/>
</dbReference>
<dbReference type="Pfam" id="PF07969">
    <property type="entry name" value="Amidohydro_3"/>
    <property type="match status" value="1"/>
</dbReference>
<dbReference type="InterPro" id="IPR011059">
    <property type="entry name" value="Metal-dep_hydrolase_composite"/>
</dbReference>
<dbReference type="InterPro" id="IPR032466">
    <property type="entry name" value="Metal_Hydrolase"/>
</dbReference>
<dbReference type="AlphaFoldDB" id="A0A6J4U1U5"/>
<keyword evidence="2" id="KW-0378">Hydrolase</keyword>
<dbReference type="SUPFAM" id="SSF51556">
    <property type="entry name" value="Metallo-dependent hydrolases"/>
    <property type="match status" value="1"/>
</dbReference>
<dbReference type="EC" id="3.5.1.81" evidence="2"/>
<evidence type="ECO:0000313" key="2">
    <source>
        <dbReference type="EMBL" id="CAA9538617.1"/>
    </source>
</evidence>
<gene>
    <name evidence="2" type="ORF">AVDCRST_MAG23-1683</name>
</gene>
<organism evidence="2">
    <name type="scientific">uncultured Sphingosinicella sp</name>
    <dbReference type="NCBI Taxonomy" id="478748"/>
    <lineage>
        <taxon>Bacteria</taxon>
        <taxon>Pseudomonadati</taxon>
        <taxon>Pseudomonadota</taxon>
        <taxon>Alphaproteobacteria</taxon>
        <taxon>Sphingomonadales</taxon>
        <taxon>Sphingosinicellaceae</taxon>
        <taxon>Sphingosinicella</taxon>
        <taxon>environmental samples</taxon>
    </lineage>
</organism>
<protein>
    <submittedName>
        <fullName evidence="2">N-acyl-D-amino-acid deacylase</fullName>
        <ecNumber evidence="2">3.5.1.81</ecNumber>
    </submittedName>
</protein>
<dbReference type="InterPro" id="IPR013108">
    <property type="entry name" value="Amidohydro_3"/>
</dbReference>
<name>A0A6J4U1U5_9SPHN</name>